<feature type="compositionally biased region" description="Low complexity" evidence="1">
    <location>
        <begin position="373"/>
        <end position="386"/>
    </location>
</feature>
<proteinExistence type="predicted"/>
<evidence type="ECO:0000256" key="1">
    <source>
        <dbReference type="SAM" id="MobiDB-lite"/>
    </source>
</evidence>
<reference evidence="2" key="1">
    <citation type="submission" date="2021-08" db="EMBL/GenBank/DDBJ databases">
        <title>WGS assembly of Ceratopteris richardii.</title>
        <authorList>
            <person name="Marchant D.B."/>
            <person name="Chen G."/>
            <person name="Jenkins J."/>
            <person name="Shu S."/>
            <person name="Leebens-Mack J."/>
            <person name="Grimwood J."/>
            <person name="Schmutz J."/>
            <person name="Soltis P."/>
            <person name="Soltis D."/>
            <person name="Chen Z.-H."/>
        </authorList>
    </citation>
    <scope>NUCLEOTIDE SEQUENCE</scope>
    <source>
        <strain evidence="2">Whitten #5841</strain>
        <tissue evidence="2">Leaf</tissue>
    </source>
</reference>
<gene>
    <name evidence="2" type="ORF">KP509_38G028300</name>
</gene>
<dbReference type="AlphaFoldDB" id="A0A8T2Q3G3"/>
<keyword evidence="3" id="KW-1185">Reference proteome</keyword>
<feature type="compositionally biased region" description="Polar residues" evidence="1">
    <location>
        <begin position="361"/>
        <end position="372"/>
    </location>
</feature>
<accession>A0A8T2Q3G3</accession>
<feature type="compositionally biased region" description="Polar residues" evidence="1">
    <location>
        <begin position="301"/>
        <end position="311"/>
    </location>
</feature>
<evidence type="ECO:0000313" key="2">
    <source>
        <dbReference type="EMBL" id="KAH7278180.1"/>
    </source>
</evidence>
<name>A0A8T2Q3G3_CERRI</name>
<feature type="region of interest" description="Disordered" evidence="1">
    <location>
        <begin position="94"/>
        <end position="190"/>
    </location>
</feature>
<feature type="compositionally biased region" description="Polar residues" evidence="1">
    <location>
        <begin position="274"/>
        <end position="283"/>
    </location>
</feature>
<feature type="compositionally biased region" description="Low complexity" evidence="1">
    <location>
        <begin position="129"/>
        <end position="143"/>
    </location>
</feature>
<feature type="compositionally biased region" description="Polar residues" evidence="1">
    <location>
        <begin position="118"/>
        <end position="128"/>
    </location>
</feature>
<dbReference type="OrthoDB" id="1988371at2759"/>
<feature type="region of interest" description="Disordered" evidence="1">
    <location>
        <begin position="248"/>
        <end position="420"/>
    </location>
</feature>
<feature type="compositionally biased region" description="Basic residues" evidence="1">
    <location>
        <begin position="263"/>
        <end position="273"/>
    </location>
</feature>
<feature type="compositionally biased region" description="Polar residues" evidence="1">
    <location>
        <begin position="334"/>
        <end position="343"/>
    </location>
</feature>
<organism evidence="2 3">
    <name type="scientific">Ceratopteris richardii</name>
    <name type="common">Triangle waterfern</name>
    <dbReference type="NCBI Taxonomy" id="49495"/>
    <lineage>
        <taxon>Eukaryota</taxon>
        <taxon>Viridiplantae</taxon>
        <taxon>Streptophyta</taxon>
        <taxon>Embryophyta</taxon>
        <taxon>Tracheophyta</taxon>
        <taxon>Polypodiopsida</taxon>
        <taxon>Polypodiidae</taxon>
        <taxon>Polypodiales</taxon>
        <taxon>Pteridineae</taxon>
        <taxon>Pteridaceae</taxon>
        <taxon>Parkerioideae</taxon>
        <taxon>Ceratopteris</taxon>
    </lineage>
</organism>
<dbReference type="Proteomes" id="UP000825935">
    <property type="component" value="Chromosome 38"/>
</dbReference>
<feature type="compositionally biased region" description="Low complexity" evidence="1">
    <location>
        <begin position="312"/>
        <end position="333"/>
    </location>
</feature>
<protein>
    <submittedName>
        <fullName evidence="2">Uncharacterized protein</fullName>
    </submittedName>
</protein>
<evidence type="ECO:0000313" key="3">
    <source>
        <dbReference type="Proteomes" id="UP000825935"/>
    </source>
</evidence>
<comment type="caution">
    <text evidence="2">The sequence shown here is derived from an EMBL/GenBank/DDBJ whole genome shotgun (WGS) entry which is preliminary data.</text>
</comment>
<feature type="compositionally biased region" description="Low complexity" evidence="1">
    <location>
        <begin position="94"/>
        <end position="117"/>
    </location>
</feature>
<sequence>MALSLRARSSASRALLIARLHSGASAESAMRAMFFSSWSYKGINLPGLAHSVRNNRSSICRQGSVSLSGLTVEKRCFCSSNVSQNININVTHQAQQNPHQQLHQQPQPSNSGGPSQSTQHSTPISSAGPTPVTSTPPKTSAAAEVIDKYLGPSTLKLEKRDDRSPPPPPPPPRRNYGPQGAQEKKSGKDLVAESAACAVIEKYLGPWPGFPPRDPKIDEYLDSLPENAACAAIDKYFGPYKPLFVFKKNEQNANSPPPPSRPPRNRMVSRTRNRAWNASQQGGSVERPWTAPQQHAYPDARTTQGGQFSQNAQASPPQAAAGSTPSSQAGPGTVQPSQPNSAQYAAPNAGPVQGGQGSINGPGSSPQGTAAFSPSSQGTPSQSGTGMAPQQQHPPGPAVPQSYGSSPPAANIVPPQGTQV</sequence>
<dbReference type="EMBL" id="CM035443">
    <property type="protein sequence ID" value="KAH7278180.1"/>
    <property type="molecule type" value="Genomic_DNA"/>
</dbReference>